<feature type="compositionally biased region" description="Low complexity" evidence="7">
    <location>
        <begin position="391"/>
        <end position="410"/>
    </location>
</feature>
<dbReference type="VEuPathDB" id="VectorBase:AMEM21_006185"/>
<dbReference type="InterPro" id="IPR019544">
    <property type="entry name" value="Tetratricopeptide_SHNi-TPR_dom"/>
</dbReference>
<keyword evidence="5" id="KW-0539">Nucleus</keyword>
<feature type="compositionally biased region" description="Basic and acidic residues" evidence="7">
    <location>
        <begin position="120"/>
        <end position="147"/>
    </location>
</feature>
<keyword evidence="6" id="KW-0175">Coiled coil</keyword>
<dbReference type="EnsemblMetazoa" id="AMEM014284-RA">
    <property type="protein sequence ID" value="AMEM014284-PA"/>
    <property type="gene ID" value="AMEM014284"/>
</dbReference>
<dbReference type="InterPro" id="IPR019734">
    <property type="entry name" value="TPR_rpt"/>
</dbReference>
<feature type="domain" description="Tetratricopeptide SHNi-TPR" evidence="8">
    <location>
        <begin position="250"/>
        <end position="287"/>
    </location>
</feature>
<sequence length="458" mass="49774">MAEKSETLVTKEEKINEAKELFGRGSRNYCMKQYADAADDLSACCSIYSELYGPNAEELGLPYLMYAKSLIALGKDENNLIAAADDGEEVDEDDEEDEEGEEGGEEEEEGAAAGGAAEGVEEKKAEEESAEKEKDADGEAMDTKDEAASVESSATEKEKEKEKEKEGEKEKEKDGEPSTAEDKVEAKAEAGVSSTSSDVNGEPQPGPSTSNGDTSVQEDNADNLQVAWEILELAVHIFQQQGDKGYENLPECYTELAGISFENSFFKEAIKDYVKALEIYQKTKQPDLRLLAEVNYKVGLCYMMEREFEESINSFKGAVTELEKVVEEEKAKEQTDDIKETIQDLEQMKKEILEKIADVEEAMKTPIEDVKRELSKIIVSGEVDTNGKDLNNGAGTSSAGGSSSSNGSTSKLAAKPATDISHLIKRKKPDSASMEVEGSPAKKTASEADNAATHNTST</sequence>
<name>A0A182VFV5_ANOME</name>
<dbReference type="PANTHER" id="PTHR15081:SF1">
    <property type="entry name" value="NUCLEAR AUTOANTIGENIC SPERM PROTEIN"/>
    <property type="match status" value="1"/>
</dbReference>
<evidence type="ECO:0000313" key="10">
    <source>
        <dbReference type="Proteomes" id="UP000075903"/>
    </source>
</evidence>
<dbReference type="FunFam" id="1.25.40.10:FF:001855">
    <property type="entry name" value="AGAP002782-PA"/>
    <property type="match status" value="1"/>
</dbReference>
<evidence type="ECO:0000259" key="8">
    <source>
        <dbReference type="Pfam" id="PF10516"/>
    </source>
</evidence>
<keyword evidence="3" id="KW-0677">Repeat</keyword>
<evidence type="ECO:0000256" key="2">
    <source>
        <dbReference type="ARBA" id="ARBA00008402"/>
    </source>
</evidence>
<dbReference type="SMART" id="SM00028">
    <property type="entry name" value="TPR"/>
    <property type="match status" value="3"/>
</dbReference>
<protein>
    <recommendedName>
        <fullName evidence="8">Tetratricopeptide SHNi-TPR domain-containing protein</fullName>
    </recommendedName>
</protein>
<keyword evidence="10" id="KW-1185">Reference proteome</keyword>
<dbReference type="GO" id="GO:0042393">
    <property type="term" value="F:histone binding"/>
    <property type="evidence" value="ECO:0007669"/>
    <property type="project" value="TreeGrafter"/>
</dbReference>
<comment type="subcellular location">
    <subcellularLocation>
        <location evidence="1">Nucleus</location>
    </subcellularLocation>
</comment>
<feature type="region of interest" description="Disordered" evidence="7">
    <location>
        <begin position="384"/>
        <end position="458"/>
    </location>
</feature>
<dbReference type="Proteomes" id="UP000075903">
    <property type="component" value="Unassembled WGS sequence"/>
</dbReference>
<comment type="similarity">
    <text evidence="2">Belongs to the NASP family.</text>
</comment>
<dbReference type="GO" id="GO:0005654">
    <property type="term" value="C:nucleoplasm"/>
    <property type="evidence" value="ECO:0007669"/>
    <property type="project" value="TreeGrafter"/>
</dbReference>
<feature type="coiled-coil region" evidence="6">
    <location>
        <begin position="312"/>
        <end position="365"/>
    </location>
</feature>
<dbReference type="GO" id="GO:0006335">
    <property type="term" value="P:DNA replication-dependent chromatin assembly"/>
    <property type="evidence" value="ECO:0007669"/>
    <property type="project" value="TreeGrafter"/>
</dbReference>
<reference evidence="9" key="1">
    <citation type="submission" date="2020-05" db="UniProtKB">
        <authorList>
            <consortium name="EnsemblMetazoa"/>
        </authorList>
    </citation>
    <scope>IDENTIFICATION</scope>
    <source>
        <strain evidence="9">MAF</strain>
    </source>
</reference>
<dbReference type="AlphaFoldDB" id="A0A182VFV5"/>
<dbReference type="InterPro" id="IPR051730">
    <property type="entry name" value="NASP-like"/>
</dbReference>
<feature type="compositionally biased region" description="Polar residues" evidence="7">
    <location>
        <begin position="207"/>
        <end position="217"/>
    </location>
</feature>
<evidence type="ECO:0000313" key="9">
    <source>
        <dbReference type="EnsemblMetazoa" id="AMEM014284-PA"/>
    </source>
</evidence>
<accession>A0A182VFV5</accession>
<dbReference type="InterPro" id="IPR011990">
    <property type="entry name" value="TPR-like_helical_dom_sf"/>
</dbReference>
<evidence type="ECO:0000256" key="6">
    <source>
        <dbReference type="SAM" id="Coils"/>
    </source>
</evidence>
<dbReference type="SUPFAM" id="SSF48452">
    <property type="entry name" value="TPR-like"/>
    <property type="match status" value="1"/>
</dbReference>
<dbReference type="STRING" id="30066.A0A182VFV5"/>
<proteinExistence type="inferred from homology"/>
<evidence type="ECO:0000256" key="5">
    <source>
        <dbReference type="ARBA" id="ARBA00023242"/>
    </source>
</evidence>
<dbReference type="VEuPathDB" id="VectorBase:AMEM014284"/>
<keyword evidence="4" id="KW-0802">TPR repeat</keyword>
<dbReference type="GO" id="GO:0034080">
    <property type="term" value="P:CENP-A containing chromatin assembly"/>
    <property type="evidence" value="ECO:0007669"/>
    <property type="project" value="TreeGrafter"/>
</dbReference>
<dbReference type="PANTHER" id="PTHR15081">
    <property type="entry name" value="NUCLEAR AUTOANTIGENIC SPERM PROTEIN NASP -RELATED"/>
    <property type="match status" value="1"/>
</dbReference>
<evidence type="ECO:0000256" key="1">
    <source>
        <dbReference type="ARBA" id="ARBA00004123"/>
    </source>
</evidence>
<evidence type="ECO:0000256" key="3">
    <source>
        <dbReference type="ARBA" id="ARBA00022737"/>
    </source>
</evidence>
<evidence type="ECO:0000256" key="4">
    <source>
        <dbReference type="ARBA" id="ARBA00022803"/>
    </source>
</evidence>
<feature type="region of interest" description="Disordered" evidence="7">
    <location>
        <begin position="82"/>
        <end position="217"/>
    </location>
</feature>
<feature type="compositionally biased region" description="Acidic residues" evidence="7">
    <location>
        <begin position="85"/>
        <end position="110"/>
    </location>
</feature>
<dbReference type="Pfam" id="PF10516">
    <property type="entry name" value="SHNi-TPR"/>
    <property type="match status" value="1"/>
</dbReference>
<dbReference type="Gene3D" id="1.25.40.10">
    <property type="entry name" value="Tetratricopeptide repeat domain"/>
    <property type="match status" value="1"/>
</dbReference>
<feature type="compositionally biased region" description="Basic and acidic residues" evidence="7">
    <location>
        <begin position="154"/>
        <end position="188"/>
    </location>
</feature>
<evidence type="ECO:0000256" key="7">
    <source>
        <dbReference type="SAM" id="MobiDB-lite"/>
    </source>
</evidence>
<organism evidence="9 10">
    <name type="scientific">Anopheles merus</name>
    <name type="common">Mosquito</name>
    <dbReference type="NCBI Taxonomy" id="30066"/>
    <lineage>
        <taxon>Eukaryota</taxon>
        <taxon>Metazoa</taxon>
        <taxon>Ecdysozoa</taxon>
        <taxon>Arthropoda</taxon>
        <taxon>Hexapoda</taxon>
        <taxon>Insecta</taxon>
        <taxon>Pterygota</taxon>
        <taxon>Neoptera</taxon>
        <taxon>Endopterygota</taxon>
        <taxon>Diptera</taxon>
        <taxon>Nematocera</taxon>
        <taxon>Culicoidea</taxon>
        <taxon>Culicidae</taxon>
        <taxon>Anophelinae</taxon>
        <taxon>Anopheles</taxon>
    </lineage>
</organism>